<evidence type="ECO:0000313" key="2">
    <source>
        <dbReference type="Proteomes" id="UP000014523"/>
    </source>
</evidence>
<name>A0A829HFW2_9GAMM</name>
<keyword evidence="2" id="KW-1185">Reference proteome</keyword>
<accession>A0A829HFW2</accession>
<dbReference type="Proteomes" id="UP000014523">
    <property type="component" value="Unassembled WGS sequence"/>
</dbReference>
<dbReference type="AlphaFoldDB" id="A0A829HFW2"/>
<sequence>MSLLDYDELKYKCVKRWIVSIEIANNETQARYADMNVSTNITFAELQLKECEGNRQNTLQKGQLALETAKSVGQFAASTMSVMHVSASMSVGASTSTCYSKSESESTSHNYIY</sequence>
<dbReference type="RefSeq" id="WP_016660407.1">
    <property type="nucleotide sequence ID" value="NZ_ASQH01000013.1"/>
</dbReference>
<dbReference type="EMBL" id="ATGG01000018">
    <property type="protein sequence ID" value="EPF80068.1"/>
    <property type="molecule type" value="Genomic_DNA"/>
</dbReference>
<gene>
    <name evidence="1" type="ORF">F957_02450</name>
</gene>
<proteinExistence type="predicted"/>
<evidence type="ECO:0000313" key="1">
    <source>
        <dbReference type="EMBL" id="EPF80068.1"/>
    </source>
</evidence>
<comment type="caution">
    <text evidence="1">The sequence shown here is derived from an EMBL/GenBank/DDBJ whole genome shotgun (WGS) entry which is preliminary data.</text>
</comment>
<reference evidence="1 2" key="1">
    <citation type="submission" date="2013-06" db="EMBL/GenBank/DDBJ databases">
        <title>The Genome Sequence of Acinetobacter gyllenbergii CIP 110306.</title>
        <authorList>
            <consortium name="The Broad Institute Genome Sequencing Platform"/>
            <consortium name="The Broad Institute Genome Sequencing Center for Infectious Disease"/>
            <person name="Cerqueira G."/>
            <person name="Feldgarden M."/>
            <person name="Courvalin P."/>
            <person name="Perichon B."/>
            <person name="Grillot-Courvalin C."/>
            <person name="Clermont D."/>
            <person name="Rocha E."/>
            <person name="Yoon E.-J."/>
            <person name="Nemec A."/>
            <person name="Young S.K."/>
            <person name="Zeng Q."/>
            <person name="Gargeya S."/>
            <person name="Fitzgerald M."/>
            <person name="Abouelleil A."/>
            <person name="Alvarado L."/>
            <person name="Berlin A.M."/>
            <person name="Chapman S.B."/>
            <person name="Dewar J."/>
            <person name="Goldberg J."/>
            <person name="Griggs A."/>
            <person name="Gujja S."/>
            <person name="Hansen M."/>
            <person name="Howarth C."/>
            <person name="Imamovic A."/>
            <person name="Larimer J."/>
            <person name="McCowan C."/>
            <person name="Murphy C."/>
            <person name="Pearson M."/>
            <person name="Priest M."/>
            <person name="Roberts A."/>
            <person name="Saif S."/>
            <person name="Shea T."/>
            <person name="Sykes S."/>
            <person name="Wortman J."/>
            <person name="Nusbaum C."/>
            <person name="Birren B."/>
        </authorList>
    </citation>
    <scope>NUCLEOTIDE SEQUENCE [LARGE SCALE GENOMIC DNA]</scope>
    <source>
        <strain evidence="1 2">CIP 110306</strain>
    </source>
</reference>
<protein>
    <submittedName>
        <fullName evidence="1">Uncharacterized protein</fullName>
    </submittedName>
</protein>
<organism evidence="1 2">
    <name type="scientific">Acinetobacter gyllenbergii CIP 110306 = MTCC 11365</name>
    <dbReference type="NCBI Taxonomy" id="1217657"/>
    <lineage>
        <taxon>Bacteria</taxon>
        <taxon>Pseudomonadati</taxon>
        <taxon>Pseudomonadota</taxon>
        <taxon>Gammaproteobacteria</taxon>
        <taxon>Moraxellales</taxon>
        <taxon>Moraxellaceae</taxon>
        <taxon>Acinetobacter</taxon>
    </lineage>
</organism>